<reference evidence="10" key="1">
    <citation type="submission" date="2013-06" db="EMBL/GenBank/DDBJ databases">
        <title>Nodal signalling determines biradial asymmetry in Hydra.</title>
        <authorList>
            <person name="Watanabe H."/>
            <person name="Schmidt H."/>
            <person name="Kuhn A."/>
            <person name="Oezbek S."/>
            <person name="Hobmayer B."/>
            <person name="Holstein T.W."/>
        </authorList>
    </citation>
    <scope>NUCLEOTIDE SEQUENCE</scope>
</reference>
<evidence type="ECO:0000256" key="3">
    <source>
        <dbReference type="ARBA" id="ARBA00022525"/>
    </source>
</evidence>
<evidence type="ECO:0000256" key="2">
    <source>
        <dbReference type="ARBA" id="ARBA00006656"/>
    </source>
</evidence>
<organism evidence="10">
    <name type="scientific">Cladonema pacificum</name>
    <dbReference type="NCBI Taxonomy" id="499903"/>
    <lineage>
        <taxon>Eukaryota</taxon>
        <taxon>Metazoa</taxon>
        <taxon>Cnidaria</taxon>
        <taxon>Hydrozoa</taxon>
        <taxon>Hydroidolina</taxon>
        <taxon>Anthoathecata</taxon>
        <taxon>Capitata</taxon>
        <taxon>Cladonematidae</taxon>
        <taxon>Cladonema</taxon>
    </lineage>
</organism>
<gene>
    <name evidence="10" type="primary">CpaBmp5-8</name>
</gene>
<keyword evidence="5 8" id="KW-0339">Growth factor</keyword>
<feature type="non-terminal residue" evidence="10">
    <location>
        <position position="1"/>
    </location>
</feature>
<dbReference type="SUPFAM" id="SSF57501">
    <property type="entry name" value="Cystine-knot cytokines"/>
    <property type="match status" value="1"/>
</dbReference>
<feature type="domain" description="TGF-beta family profile" evidence="9">
    <location>
        <begin position="53"/>
        <end position="185"/>
    </location>
</feature>
<comment type="similarity">
    <text evidence="2 8">Belongs to the TGF-beta family.</text>
</comment>
<dbReference type="GO" id="GO:0008083">
    <property type="term" value="F:growth factor activity"/>
    <property type="evidence" value="ECO:0007669"/>
    <property type="project" value="UniProtKB-KW"/>
</dbReference>
<dbReference type="Gene3D" id="2.10.90.10">
    <property type="entry name" value="Cystine-knot cytokines"/>
    <property type="match status" value="1"/>
</dbReference>
<sequence>KKLSDCGLVDFRGKEEHRPFLVSFYQSGDEDEILAEQIPEDDEPETKTGILERVRRGLNDLFPRASGMLPNSYSPMGAKNNASCGRRPLYIGFKDLGWNDWILAPAGYRAAYCDGECGFPLHDKMNASNHAIIQTLVHMINPDHIPQPCCAPVRLEPLKVLYLDERSNIIMKTYGNMIVKHCGCQ</sequence>
<dbReference type="FunFam" id="2.10.90.10:FF:000001">
    <property type="entry name" value="Bone morphogenetic protein 4"/>
    <property type="match status" value="1"/>
</dbReference>
<proteinExistence type="inferred from homology"/>
<dbReference type="InterPro" id="IPR001839">
    <property type="entry name" value="TGF-b_C"/>
</dbReference>
<dbReference type="EMBL" id="AB823914">
    <property type="protein sequence ID" value="BAQ19142.1"/>
    <property type="molecule type" value="Genomic_DNA"/>
</dbReference>
<dbReference type="PANTHER" id="PTHR11848">
    <property type="entry name" value="TGF-BETA FAMILY"/>
    <property type="match status" value="1"/>
</dbReference>
<accession>A0A0A8K7R0</accession>
<comment type="subcellular location">
    <subcellularLocation>
        <location evidence="1">Secreted</location>
    </subcellularLocation>
</comment>
<evidence type="ECO:0000259" key="9">
    <source>
        <dbReference type="PROSITE" id="PS51362"/>
    </source>
</evidence>
<dbReference type="CDD" id="cd13761">
    <property type="entry name" value="TGF_beta_BMP5_like"/>
    <property type="match status" value="1"/>
</dbReference>
<protein>
    <submittedName>
        <fullName evidence="10">Bone morphogenetic protein 5-8</fullName>
    </submittedName>
</protein>
<dbReference type="InterPro" id="IPR015615">
    <property type="entry name" value="TGF-beta-rel"/>
</dbReference>
<dbReference type="PANTHER" id="PTHR11848:SF310">
    <property type="entry name" value="PROTEIN 60A-RELATED"/>
    <property type="match status" value="1"/>
</dbReference>
<dbReference type="InterPro" id="IPR029034">
    <property type="entry name" value="Cystine-knot_cytokine"/>
</dbReference>
<evidence type="ECO:0000313" key="10">
    <source>
        <dbReference type="EMBL" id="BAQ19142.1"/>
    </source>
</evidence>
<evidence type="ECO:0000256" key="8">
    <source>
        <dbReference type="RuleBase" id="RU000354"/>
    </source>
</evidence>
<dbReference type="AlphaFoldDB" id="A0A0A8K7R0"/>
<dbReference type="SMART" id="SM00204">
    <property type="entry name" value="TGFB"/>
    <property type="match status" value="1"/>
</dbReference>
<evidence type="ECO:0000256" key="5">
    <source>
        <dbReference type="ARBA" id="ARBA00023030"/>
    </source>
</evidence>
<dbReference type="PROSITE" id="PS51362">
    <property type="entry name" value="TGF_BETA_2"/>
    <property type="match status" value="1"/>
</dbReference>
<dbReference type="InterPro" id="IPR017948">
    <property type="entry name" value="TGFb_CS"/>
</dbReference>
<evidence type="ECO:0000256" key="6">
    <source>
        <dbReference type="ARBA" id="ARBA00023157"/>
    </source>
</evidence>
<keyword evidence="4" id="KW-0732">Signal</keyword>
<evidence type="ECO:0000256" key="1">
    <source>
        <dbReference type="ARBA" id="ARBA00004613"/>
    </source>
</evidence>
<dbReference type="PROSITE" id="PS00250">
    <property type="entry name" value="TGF_BETA_1"/>
    <property type="match status" value="1"/>
</dbReference>
<evidence type="ECO:0000256" key="7">
    <source>
        <dbReference type="ARBA" id="ARBA00023180"/>
    </source>
</evidence>
<dbReference type="Pfam" id="PF00019">
    <property type="entry name" value="TGF_beta"/>
    <property type="match status" value="1"/>
</dbReference>
<dbReference type="GO" id="GO:0005615">
    <property type="term" value="C:extracellular space"/>
    <property type="evidence" value="ECO:0007669"/>
    <property type="project" value="TreeGrafter"/>
</dbReference>
<name>A0A0A8K7R0_9CNID</name>
<evidence type="ECO:0000256" key="4">
    <source>
        <dbReference type="ARBA" id="ARBA00022729"/>
    </source>
</evidence>
<keyword evidence="6" id="KW-1015">Disulfide bond</keyword>
<dbReference type="GO" id="GO:0005125">
    <property type="term" value="F:cytokine activity"/>
    <property type="evidence" value="ECO:0007669"/>
    <property type="project" value="TreeGrafter"/>
</dbReference>
<keyword evidence="7" id="KW-0325">Glycoprotein</keyword>
<keyword evidence="3" id="KW-0964">Secreted</keyword>